<feature type="transmembrane region" description="Helical" evidence="1">
    <location>
        <begin position="59"/>
        <end position="78"/>
    </location>
</feature>
<dbReference type="EMBL" id="JACCCZ010000001">
    <property type="protein sequence ID" value="NYG03038.1"/>
    <property type="molecule type" value="Genomic_DNA"/>
</dbReference>
<accession>A0A852W1K7</accession>
<dbReference type="RefSeq" id="WP_073575990.1">
    <property type="nucleotide sequence ID" value="NZ_BAAAJZ010000003.1"/>
</dbReference>
<protein>
    <submittedName>
        <fullName evidence="3">D-aminopeptidase</fullName>
    </submittedName>
</protein>
<keyword evidence="1" id="KW-0812">Transmembrane</keyword>
<dbReference type="Proteomes" id="UP000549695">
    <property type="component" value="Unassembled WGS sequence"/>
</dbReference>
<evidence type="ECO:0000313" key="3">
    <source>
        <dbReference type="EMBL" id="NYG03038.1"/>
    </source>
</evidence>
<dbReference type="Pfam" id="PF19803">
    <property type="entry name" value="DUF6286"/>
    <property type="match status" value="1"/>
</dbReference>
<sequence>MIRRPRKSLAAGIVALVLLALCVVVAVAVVQLLLGQQPIVDFGLLGSSIAGFTGADVPVLVVSGLVALVGLVLVVVALRPGTPTVFPLTPAGGAEHLDSGVTRRSLNRTLADAATDVDGITKASVKSTGRRAAVTAHAAFGERADLRDRVRSAVAQRLDAVGPARSPKVTVSVTGTKQQEA</sequence>
<evidence type="ECO:0000313" key="4">
    <source>
        <dbReference type="Proteomes" id="UP000549695"/>
    </source>
</evidence>
<evidence type="ECO:0000256" key="1">
    <source>
        <dbReference type="SAM" id="Phobius"/>
    </source>
</evidence>
<dbReference type="GeneID" id="98053050"/>
<keyword evidence="1" id="KW-0472">Membrane</keyword>
<keyword evidence="1" id="KW-1133">Transmembrane helix</keyword>
<evidence type="ECO:0000259" key="2">
    <source>
        <dbReference type="Pfam" id="PF19803"/>
    </source>
</evidence>
<feature type="domain" description="DUF6286" evidence="2">
    <location>
        <begin position="68"/>
        <end position="173"/>
    </location>
</feature>
<dbReference type="InterPro" id="IPR046253">
    <property type="entry name" value="DUF6286"/>
</dbReference>
<comment type="caution">
    <text evidence="3">The sequence shown here is derived from an EMBL/GenBank/DDBJ whole genome shotgun (WGS) entry which is preliminary data.</text>
</comment>
<organism evidence="3 4">
    <name type="scientific">Pseudonocardia alni</name>
    <name type="common">Amycolata alni</name>
    <dbReference type="NCBI Taxonomy" id="33907"/>
    <lineage>
        <taxon>Bacteria</taxon>
        <taxon>Bacillati</taxon>
        <taxon>Actinomycetota</taxon>
        <taxon>Actinomycetes</taxon>
        <taxon>Pseudonocardiales</taxon>
        <taxon>Pseudonocardiaceae</taxon>
        <taxon>Pseudonocardia</taxon>
    </lineage>
</organism>
<gene>
    <name evidence="3" type="ORF">HDA37_003323</name>
</gene>
<keyword evidence="4" id="KW-1185">Reference proteome</keyword>
<proteinExistence type="predicted"/>
<reference evidence="3 4" key="1">
    <citation type="submission" date="2020-07" db="EMBL/GenBank/DDBJ databases">
        <title>Sequencing the genomes of 1000 actinobacteria strains.</title>
        <authorList>
            <person name="Klenk H.-P."/>
        </authorList>
    </citation>
    <scope>NUCLEOTIDE SEQUENCE [LARGE SCALE GENOMIC DNA]</scope>
    <source>
        <strain evidence="3 4">DSM 44749</strain>
    </source>
</reference>
<dbReference type="AlphaFoldDB" id="A0A852W1K7"/>
<name>A0A852W1K7_PSEA5</name>